<dbReference type="Proteomes" id="UP001163046">
    <property type="component" value="Unassembled WGS sequence"/>
</dbReference>
<keyword evidence="10" id="KW-1185">Reference proteome</keyword>
<feature type="compositionally biased region" description="Basic and acidic residues" evidence="7">
    <location>
        <begin position="121"/>
        <end position="135"/>
    </location>
</feature>
<accession>A0A9W9ZGK0</accession>
<dbReference type="EMBL" id="MU826351">
    <property type="protein sequence ID" value="KAJ7380935.1"/>
    <property type="molecule type" value="Genomic_DNA"/>
</dbReference>
<dbReference type="GO" id="GO:0005634">
    <property type="term" value="C:nucleus"/>
    <property type="evidence" value="ECO:0007669"/>
    <property type="project" value="UniProtKB-SubCell"/>
</dbReference>
<sequence>MFIQVPESVSNSLRNGIAPRTEIHFPNACFENRDPRAVWVDNGMHGSRNAIVGRLECGCGADRVMMPVAGPNWIPWRPMMLPTHENYRRSRDVRNNLLLTPYSSPSRQNITELKTQHAVANKEVEMPAKEDHHSEEDDIESLESPRSFASSGSNSSRDDMLMQFPEMQSPAGRQTQPPVPNRPRSQQPNPWGRASYSDLITMAITSTCNNMMTLSEIYSWIVKNVPYFNDKGNYLSVQGWKNAVRHTLSLRKRFVRVPDPKRPYKSMWTISGDYQRIHLKEKRSHLDDKISHSKNRRRSTETRQEIRQPVDLDGALRL</sequence>
<dbReference type="PROSITE" id="PS00658">
    <property type="entry name" value="FORK_HEAD_2"/>
    <property type="match status" value="1"/>
</dbReference>
<keyword evidence="3" id="KW-0805">Transcription regulation</keyword>
<evidence type="ECO:0000313" key="10">
    <source>
        <dbReference type="Proteomes" id="UP001163046"/>
    </source>
</evidence>
<dbReference type="PROSITE" id="PS50039">
    <property type="entry name" value="FORK_HEAD_3"/>
    <property type="match status" value="1"/>
</dbReference>
<keyword evidence="5" id="KW-0804">Transcription</keyword>
<feature type="domain" description="Fork-head" evidence="8">
    <location>
        <begin position="195"/>
        <end position="300"/>
    </location>
</feature>
<dbReference type="PANTHER" id="PTHR45767">
    <property type="entry name" value="FORKHEAD BOX PROTEIN O"/>
    <property type="match status" value="1"/>
</dbReference>
<evidence type="ECO:0000256" key="4">
    <source>
        <dbReference type="ARBA" id="ARBA00023125"/>
    </source>
</evidence>
<evidence type="ECO:0000313" key="9">
    <source>
        <dbReference type="EMBL" id="KAJ7380935.1"/>
    </source>
</evidence>
<dbReference type="InterPro" id="IPR030456">
    <property type="entry name" value="TF_fork_head_CS_2"/>
</dbReference>
<evidence type="ECO:0000256" key="2">
    <source>
        <dbReference type="ARBA" id="ARBA00022490"/>
    </source>
</evidence>
<protein>
    <recommendedName>
        <fullName evidence="8">Fork-head domain-containing protein</fullName>
    </recommendedName>
</protein>
<dbReference type="InterPro" id="IPR036390">
    <property type="entry name" value="WH_DNA-bd_sf"/>
</dbReference>
<feature type="compositionally biased region" description="Basic and acidic residues" evidence="7">
    <location>
        <begin position="298"/>
        <end position="318"/>
    </location>
</feature>
<evidence type="ECO:0000256" key="6">
    <source>
        <dbReference type="PROSITE-ProRule" id="PRU00089"/>
    </source>
</evidence>
<dbReference type="Gene3D" id="1.10.10.10">
    <property type="entry name" value="Winged helix-like DNA-binding domain superfamily/Winged helix DNA-binding domain"/>
    <property type="match status" value="1"/>
</dbReference>
<evidence type="ECO:0000256" key="7">
    <source>
        <dbReference type="SAM" id="MobiDB-lite"/>
    </source>
</evidence>
<dbReference type="PRINTS" id="PR00053">
    <property type="entry name" value="FORKHEAD"/>
</dbReference>
<dbReference type="PANTHER" id="PTHR45767:SF9">
    <property type="entry name" value="FORK-HEAD DOMAIN-CONTAINING PROTEIN"/>
    <property type="match status" value="1"/>
</dbReference>
<gene>
    <name evidence="9" type="ORF">OS493_004523</name>
</gene>
<reference evidence="9" key="1">
    <citation type="submission" date="2023-01" db="EMBL/GenBank/DDBJ databases">
        <title>Genome assembly of the deep-sea coral Lophelia pertusa.</title>
        <authorList>
            <person name="Herrera S."/>
            <person name="Cordes E."/>
        </authorList>
    </citation>
    <scope>NUCLEOTIDE SEQUENCE</scope>
    <source>
        <strain evidence="9">USNM1676648</strain>
        <tissue evidence="9">Polyp</tissue>
    </source>
</reference>
<feature type="region of interest" description="Disordered" evidence="7">
    <location>
        <begin position="121"/>
        <end position="193"/>
    </location>
</feature>
<dbReference type="InterPro" id="IPR001766">
    <property type="entry name" value="Fork_head_dom"/>
</dbReference>
<proteinExistence type="predicted"/>
<comment type="subcellular location">
    <subcellularLocation>
        <location evidence="1">Cytoplasm</location>
    </subcellularLocation>
    <subcellularLocation>
        <location evidence="6">Nucleus</location>
    </subcellularLocation>
</comment>
<dbReference type="Pfam" id="PF00250">
    <property type="entry name" value="Forkhead"/>
    <property type="match status" value="1"/>
</dbReference>
<keyword evidence="6" id="KW-0539">Nucleus</keyword>
<dbReference type="SUPFAM" id="SSF46785">
    <property type="entry name" value="Winged helix' DNA-binding domain"/>
    <property type="match status" value="1"/>
</dbReference>
<dbReference type="AlphaFoldDB" id="A0A9W9ZGK0"/>
<feature type="compositionally biased region" description="Low complexity" evidence="7">
    <location>
        <begin position="142"/>
        <end position="155"/>
    </location>
</feature>
<dbReference type="OrthoDB" id="5954824at2759"/>
<feature type="region of interest" description="Disordered" evidence="7">
    <location>
        <begin position="284"/>
        <end position="318"/>
    </location>
</feature>
<evidence type="ECO:0000256" key="1">
    <source>
        <dbReference type="ARBA" id="ARBA00004496"/>
    </source>
</evidence>
<keyword evidence="4 6" id="KW-0238">DNA-binding</keyword>
<evidence type="ECO:0000256" key="3">
    <source>
        <dbReference type="ARBA" id="ARBA00023015"/>
    </source>
</evidence>
<name>A0A9W9ZGK0_9CNID</name>
<keyword evidence="2" id="KW-0963">Cytoplasm</keyword>
<dbReference type="InterPro" id="IPR036388">
    <property type="entry name" value="WH-like_DNA-bd_sf"/>
</dbReference>
<organism evidence="9 10">
    <name type="scientific">Desmophyllum pertusum</name>
    <dbReference type="NCBI Taxonomy" id="174260"/>
    <lineage>
        <taxon>Eukaryota</taxon>
        <taxon>Metazoa</taxon>
        <taxon>Cnidaria</taxon>
        <taxon>Anthozoa</taxon>
        <taxon>Hexacorallia</taxon>
        <taxon>Scleractinia</taxon>
        <taxon>Caryophylliina</taxon>
        <taxon>Caryophylliidae</taxon>
        <taxon>Desmophyllum</taxon>
    </lineage>
</organism>
<dbReference type="GO" id="GO:0005737">
    <property type="term" value="C:cytoplasm"/>
    <property type="evidence" value="ECO:0007669"/>
    <property type="project" value="UniProtKB-SubCell"/>
</dbReference>
<dbReference type="GO" id="GO:0043565">
    <property type="term" value="F:sequence-specific DNA binding"/>
    <property type="evidence" value="ECO:0007669"/>
    <property type="project" value="InterPro"/>
</dbReference>
<dbReference type="GO" id="GO:0003700">
    <property type="term" value="F:DNA-binding transcription factor activity"/>
    <property type="evidence" value="ECO:0007669"/>
    <property type="project" value="InterPro"/>
</dbReference>
<evidence type="ECO:0000259" key="8">
    <source>
        <dbReference type="PROSITE" id="PS50039"/>
    </source>
</evidence>
<evidence type="ECO:0000256" key="5">
    <source>
        <dbReference type="ARBA" id="ARBA00023163"/>
    </source>
</evidence>
<dbReference type="CDD" id="cd20032">
    <property type="entry name" value="FH_FOXO"/>
    <property type="match status" value="1"/>
</dbReference>
<dbReference type="SMART" id="SM00339">
    <property type="entry name" value="FH"/>
    <property type="match status" value="1"/>
</dbReference>
<comment type="caution">
    <text evidence="9">The sequence shown here is derived from an EMBL/GenBank/DDBJ whole genome shotgun (WGS) entry which is preliminary data.</text>
</comment>
<feature type="DNA-binding region" description="Fork-head" evidence="6">
    <location>
        <begin position="195"/>
        <end position="300"/>
    </location>
</feature>